<accession>A0ABR4KCN8</accession>
<dbReference type="PANTHER" id="PTHR37577">
    <property type="entry name" value="INTEGRAL MEMBRANE PROTEIN"/>
    <property type="match status" value="1"/>
</dbReference>
<dbReference type="PANTHER" id="PTHR37577:SF1">
    <property type="entry name" value="INTEGRAL MEMBRANE PROTEIN"/>
    <property type="match status" value="1"/>
</dbReference>
<dbReference type="Proteomes" id="UP001610444">
    <property type="component" value="Unassembled WGS sequence"/>
</dbReference>
<feature type="region of interest" description="Disordered" evidence="1">
    <location>
        <begin position="383"/>
        <end position="438"/>
    </location>
</feature>
<reference evidence="3 4" key="1">
    <citation type="submission" date="2024-07" db="EMBL/GenBank/DDBJ databases">
        <title>Section-level genome sequencing and comparative genomics of Aspergillus sections Usti and Cavernicolus.</title>
        <authorList>
            <consortium name="Lawrence Berkeley National Laboratory"/>
            <person name="Nybo J.L."/>
            <person name="Vesth T.C."/>
            <person name="Theobald S."/>
            <person name="Frisvad J.C."/>
            <person name="Larsen T.O."/>
            <person name="Kjaerboelling I."/>
            <person name="Rothschild-Mancinelli K."/>
            <person name="Lyhne E.K."/>
            <person name="Kogle M.E."/>
            <person name="Barry K."/>
            <person name="Clum A."/>
            <person name="Na H."/>
            <person name="Ledsgaard L."/>
            <person name="Lin J."/>
            <person name="Lipzen A."/>
            <person name="Kuo A."/>
            <person name="Riley R."/>
            <person name="Mondo S."/>
            <person name="LaButti K."/>
            <person name="Haridas S."/>
            <person name="Pangalinan J."/>
            <person name="Salamov A.A."/>
            <person name="Simmons B.A."/>
            <person name="Magnuson J.K."/>
            <person name="Chen J."/>
            <person name="Drula E."/>
            <person name="Henrissat B."/>
            <person name="Wiebenga A."/>
            <person name="Lubbers R.J."/>
            <person name="Gomes A.C."/>
            <person name="Macurrencykelacurrency M.R."/>
            <person name="Stajich J."/>
            <person name="Grigoriev I.V."/>
            <person name="Mortensen U.H."/>
            <person name="De vries R.P."/>
            <person name="Baker S.E."/>
            <person name="Andersen M.R."/>
        </authorList>
    </citation>
    <scope>NUCLEOTIDE SEQUENCE [LARGE SCALE GENOMIC DNA]</scope>
    <source>
        <strain evidence="3 4">CBS 756.74</strain>
    </source>
</reference>
<keyword evidence="2" id="KW-0472">Membrane</keyword>
<feature type="transmembrane region" description="Helical" evidence="2">
    <location>
        <begin position="459"/>
        <end position="480"/>
    </location>
</feature>
<dbReference type="GeneID" id="98160787"/>
<dbReference type="EMBL" id="JBFXLR010000021">
    <property type="protein sequence ID" value="KAL2850058.1"/>
    <property type="molecule type" value="Genomic_DNA"/>
</dbReference>
<dbReference type="InterPro" id="IPR053018">
    <property type="entry name" value="Elsinochrome_Biosynth-Asso"/>
</dbReference>
<proteinExistence type="predicted"/>
<dbReference type="RefSeq" id="XP_070899140.1">
    <property type="nucleotide sequence ID" value="XM_071045623.1"/>
</dbReference>
<feature type="transmembrane region" description="Helical" evidence="2">
    <location>
        <begin position="107"/>
        <end position="128"/>
    </location>
</feature>
<sequence length="543" mass="60764">MTVKSDCDPDRQWELAHNGSVEFDSDIVGPGVIGSFIASSVTGLIALIVAFMTYSIPSGFLNGVDGVAARVLRRGFASLRRRLHLADVTKTVDDETCEDRLQAFRTFILSTTDQVLASDLAMLIATFARQIEITLYSVDVVIALGCLACTVHLAMMPLVIDYQRKHHVTKALRSILMLASAIMLVTLLVLQFSDTWQNDTHVYFCCAVRDLQLDVWSDPVGFATRLLVPVVIILGYCEVFMLLYCSDDESAPRKWIDRVNHWTTSLQTISYDARRKWLRYAPRKAAEEIRSFRTQRYYAIFYAEVWAFHECHGSFLWRILWLLSANVYGVTSVLVARSNTRGMPGDRDKMGYGQIVPLVLLVVPLLAAIQGVCDYRDGIQKKRESRPVTKQDKTHESNVAQSMHKAPTPEETTPGIVTSPTLPLPKDSPNQKPRKDTDGTLWQWAYGDKEFSTRPFTRGFVYAHTVFTLAFAVAFGWGVAAGPPEAVWALSAVMLAISARRIAGFIYFAAFARWYREEITELENASNASVDAQGKVSTGKDTN</sequence>
<feature type="transmembrane region" description="Helical" evidence="2">
    <location>
        <begin position="27"/>
        <end position="51"/>
    </location>
</feature>
<feature type="transmembrane region" description="Helical" evidence="2">
    <location>
        <begin position="486"/>
        <end position="510"/>
    </location>
</feature>
<keyword evidence="4" id="KW-1185">Reference proteome</keyword>
<gene>
    <name evidence="3" type="ORF">BJX68DRAFT_266851</name>
</gene>
<feature type="transmembrane region" description="Helical" evidence="2">
    <location>
        <begin position="226"/>
        <end position="245"/>
    </location>
</feature>
<comment type="caution">
    <text evidence="3">The sequence shown here is derived from an EMBL/GenBank/DDBJ whole genome shotgun (WGS) entry which is preliminary data.</text>
</comment>
<keyword evidence="2" id="KW-0812">Transmembrane</keyword>
<feature type="transmembrane region" description="Helical" evidence="2">
    <location>
        <begin position="172"/>
        <end position="192"/>
    </location>
</feature>
<keyword evidence="2" id="KW-1133">Transmembrane helix</keyword>
<evidence type="ECO:0000313" key="3">
    <source>
        <dbReference type="EMBL" id="KAL2850058.1"/>
    </source>
</evidence>
<evidence type="ECO:0000256" key="1">
    <source>
        <dbReference type="SAM" id="MobiDB-lite"/>
    </source>
</evidence>
<feature type="transmembrane region" description="Helical" evidence="2">
    <location>
        <begin position="315"/>
        <end position="335"/>
    </location>
</feature>
<feature type="transmembrane region" description="Helical" evidence="2">
    <location>
        <begin position="140"/>
        <end position="160"/>
    </location>
</feature>
<feature type="transmembrane region" description="Helical" evidence="2">
    <location>
        <begin position="355"/>
        <end position="373"/>
    </location>
</feature>
<evidence type="ECO:0000256" key="2">
    <source>
        <dbReference type="SAM" id="Phobius"/>
    </source>
</evidence>
<evidence type="ECO:0000313" key="4">
    <source>
        <dbReference type="Proteomes" id="UP001610444"/>
    </source>
</evidence>
<organism evidence="3 4">
    <name type="scientific">Aspergillus pseudodeflectus</name>
    <dbReference type="NCBI Taxonomy" id="176178"/>
    <lineage>
        <taxon>Eukaryota</taxon>
        <taxon>Fungi</taxon>
        <taxon>Dikarya</taxon>
        <taxon>Ascomycota</taxon>
        <taxon>Pezizomycotina</taxon>
        <taxon>Eurotiomycetes</taxon>
        <taxon>Eurotiomycetidae</taxon>
        <taxon>Eurotiales</taxon>
        <taxon>Aspergillaceae</taxon>
        <taxon>Aspergillus</taxon>
        <taxon>Aspergillus subgen. Nidulantes</taxon>
    </lineage>
</organism>
<name>A0ABR4KCN8_9EURO</name>
<protein>
    <submittedName>
        <fullName evidence="3">Uncharacterized protein</fullName>
    </submittedName>
</protein>
<feature type="compositionally biased region" description="Basic and acidic residues" evidence="1">
    <location>
        <begin position="383"/>
        <end position="396"/>
    </location>
</feature>